<name>A0A4R9GJI0_9LEPT</name>
<dbReference type="OrthoDB" id="9784774at2"/>
<comment type="caution">
    <text evidence="3">The sequence shown here is derived from an EMBL/GenBank/DDBJ whole genome shotgun (WGS) entry which is preliminary data.</text>
</comment>
<evidence type="ECO:0000313" key="3">
    <source>
        <dbReference type="EMBL" id="TGK13807.1"/>
    </source>
</evidence>
<dbReference type="PROSITE" id="PS51084">
    <property type="entry name" value="HIT_2"/>
    <property type="match status" value="1"/>
</dbReference>
<dbReference type="SUPFAM" id="SSF54197">
    <property type="entry name" value="HIT-like"/>
    <property type="match status" value="1"/>
</dbReference>
<feature type="domain" description="HIT" evidence="2">
    <location>
        <begin position="11"/>
        <end position="116"/>
    </location>
</feature>
<proteinExistence type="predicted"/>
<dbReference type="EMBL" id="RQET01000001">
    <property type="protein sequence ID" value="TGK13807.1"/>
    <property type="molecule type" value="Genomic_DNA"/>
</dbReference>
<dbReference type="Gene3D" id="3.30.428.10">
    <property type="entry name" value="HIT-like"/>
    <property type="match status" value="1"/>
</dbReference>
<sequence length="137" mass="15529">MPSEALRSECPICIEHRSSSPSGFLFQSGDFLVRHCEPSKKIPGYLYLEPIAHRESYSEWSEKEFSEFGIALQKASEWILSRFSPPKIYTVLVSEKVAHMHFHLIPRYGEAKGPEYIRQALEGTAQAPEGISFPKGN</sequence>
<gene>
    <name evidence="3" type="ORF">EHO60_00150</name>
</gene>
<dbReference type="Proteomes" id="UP000298458">
    <property type="component" value="Unassembled WGS sequence"/>
</dbReference>
<keyword evidence="4" id="KW-1185">Reference proteome</keyword>
<dbReference type="GO" id="GO:0016787">
    <property type="term" value="F:hydrolase activity"/>
    <property type="evidence" value="ECO:0007669"/>
    <property type="project" value="UniProtKB-KW"/>
</dbReference>
<protein>
    <submittedName>
        <fullName evidence="3">HIT family hydrolase</fullName>
    </submittedName>
</protein>
<reference evidence="3" key="1">
    <citation type="journal article" date="2019" name="PLoS Negl. Trop. Dis.">
        <title>Revisiting the worldwide diversity of Leptospira species in the environment.</title>
        <authorList>
            <person name="Vincent A.T."/>
            <person name="Schiettekatte O."/>
            <person name="Bourhy P."/>
            <person name="Veyrier F.J."/>
            <person name="Picardeau M."/>
        </authorList>
    </citation>
    <scope>NUCLEOTIDE SEQUENCE [LARGE SCALE GENOMIC DNA]</scope>
    <source>
        <strain evidence="3">SSW15</strain>
    </source>
</reference>
<dbReference type="InterPro" id="IPR011146">
    <property type="entry name" value="HIT-like"/>
</dbReference>
<evidence type="ECO:0000259" key="2">
    <source>
        <dbReference type="PROSITE" id="PS51084"/>
    </source>
</evidence>
<dbReference type="AlphaFoldDB" id="A0A4R9GJI0"/>
<evidence type="ECO:0000313" key="4">
    <source>
        <dbReference type="Proteomes" id="UP000298458"/>
    </source>
</evidence>
<organism evidence="3 4">
    <name type="scientific">Leptospira fletcheri</name>
    <dbReference type="NCBI Taxonomy" id="2484981"/>
    <lineage>
        <taxon>Bacteria</taxon>
        <taxon>Pseudomonadati</taxon>
        <taxon>Spirochaetota</taxon>
        <taxon>Spirochaetia</taxon>
        <taxon>Leptospirales</taxon>
        <taxon>Leptospiraceae</taxon>
        <taxon>Leptospira</taxon>
    </lineage>
</organism>
<evidence type="ECO:0000256" key="1">
    <source>
        <dbReference type="PROSITE-ProRule" id="PRU00464"/>
    </source>
</evidence>
<dbReference type="RefSeq" id="WP_135766149.1">
    <property type="nucleotide sequence ID" value="NZ_RQET01000001.1"/>
</dbReference>
<dbReference type="InterPro" id="IPR036265">
    <property type="entry name" value="HIT-like_sf"/>
</dbReference>
<accession>A0A4R9GJI0</accession>
<feature type="short sequence motif" description="Histidine triad motif" evidence="1">
    <location>
        <begin position="99"/>
        <end position="103"/>
    </location>
</feature>
<keyword evidence="3" id="KW-0378">Hydrolase</keyword>